<evidence type="ECO:0000313" key="1">
    <source>
        <dbReference type="EMBL" id="QIP15844.1"/>
    </source>
</evidence>
<proteinExistence type="predicted"/>
<organism evidence="1 2">
    <name type="scientific">Spirosoma aureum</name>
    <dbReference type="NCBI Taxonomy" id="2692134"/>
    <lineage>
        <taxon>Bacteria</taxon>
        <taxon>Pseudomonadati</taxon>
        <taxon>Bacteroidota</taxon>
        <taxon>Cytophagia</taxon>
        <taxon>Cytophagales</taxon>
        <taxon>Cytophagaceae</taxon>
        <taxon>Spirosoma</taxon>
    </lineage>
</organism>
<protein>
    <recommendedName>
        <fullName evidence="3">AlgX/AlgJ SGNH hydrolase-like domain-containing protein</fullName>
    </recommendedName>
</protein>
<sequence>MRFLRYIVLVIALVLWAGGLSSTVSHWLYSVGVIVDDYRYGDLYRISALPQFKDHQPVCPPSNRASDTSSTHLYIIGDSFSEEQRISRDDFRVSHYQRVKWGFSQRAQLDPTKRNVLLLETVERHFREHFAQPVNELVVEKDTNQAPSAMVSWRRRLKEDYHRSDVEERLASTLFSHDWAFWLKEVKAALTLSWFNRASTGVSLSRDHKNIFLDFDTDTTRKKLSSFAKLPDTEVNTLVDSLNSIADRYRRLGFDDVYLSIIPNKATILEPNRGAYNHLIERVQNSPKLRVKTVNIYTPYKEASQVPYLKGDTHWNCAGRSLWLDAVREQLSL</sequence>
<dbReference type="AlphaFoldDB" id="A0A6G9AU18"/>
<evidence type="ECO:0008006" key="3">
    <source>
        <dbReference type="Google" id="ProtNLM"/>
    </source>
</evidence>
<dbReference type="RefSeq" id="WP_167214904.1">
    <property type="nucleotide sequence ID" value="NZ_CP050063.1"/>
</dbReference>
<name>A0A6G9AU18_9BACT</name>
<dbReference type="Proteomes" id="UP000501802">
    <property type="component" value="Chromosome"/>
</dbReference>
<keyword evidence="2" id="KW-1185">Reference proteome</keyword>
<gene>
    <name evidence="1" type="ORF">G8759_26045</name>
</gene>
<dbReference type="KEGG" id="spib:G8759_26045"/>
<reference evidence="1 2" key="1">
    <citation type="submission" date="2020-03" db="EMBL/GenBank/DDBJ databases">
        <authorList>
            <person name="Kim M.K."/>
        </authorList>
    </citation>
    <scope>NUCLEOTIDE SEQUENCE [LARGE SCALE GENOMIC DNA]</scope>
    <source>
        <strain evidence="1 2">BT328</strain>
    </source>
</reference>
<accession>A0A6G9AU18</accession>
<evidence type="ECO:0000313" key="2">
    <source>
        <dbReference type="Proteomes" id="UP000501802"/>
    </source>
</evidence>
<dbReference type="EMBL" id="CP050063">
    <property type="protein sequence ID" value="QIP15844.1"/>
    <property type="molecule type" value="Genomic_DNA"/>
</dbReference>